<feature type="transmembrane region" description="Helical" evidence="14">
    <location>
        <begin position="396"/>
        <end position="417"/>
    </location>
</feature>
<feature type="transmembrane region" description="Helical" evidence="14">
    <location>
        <begin position="370"/>
        <end position="390"/>
    </location>
</feature>
<accession>A0A926DJG4</accession>
<gene>
    <name evidence="15" type="ORF">H8693_09555</name>
</gene>
<feature type="transmembrane region" description="Helical" evidence="14">
    <location>
        <begin position="67"/>
        <end position="90"/>
    </location>
</feature>
<keyword evidence="3" id="KW-0813">Transport</keyword>
<feature type="transmembrane region" description="Helical" evidence="14">
    <location>
        <begin position="324"/>
        <end position="349"/>
    </location>
</feature>
<dbReference type="InterPro" id="IPR038377">
    <property type="entry name" value="Na/Glc_symporter_sf"/>
</dbReference>
<dbReference type="GO" id="GO:0006814">
    <property type="term" value="P:sodium ion transport"/>
    <property type="evidence" value="ECO:0007669"/>
    <property type="project" value="UniProtKB-KW"/>
</dbReference>
<feature type="transmembrane region" description="Helical" evidence="14">
    <location>
        <begin position="429"/>
        <end position="449"/>
    </location>
</feature>
<comment type="catalytic activity">
    <reaction evidence="12">
        <text>L-proline(in) + Na(+)(in) = L-proline(out) + Na(+)(out)</text>
        <dbReference type="Rhea" id="RHEA:28967"/>
        <dbReference type="ChEBI" id="CHEBI:29101"/>
        <dbReference type="ChEBI" id="CHEBI:60039"/>
    </reaction>
</comment>
<dbReference type="GO" id="GO:0015293">
    <property type="term" value="F:symporter activity"/>
    <property type="evidence" value="ECO:0007669"/>
    <property type="project" value="UniProtKB-KW"/>
</dbReference>
<reference evidence="15" key="1">
    <citation type="submission" date="2020-08" db="EMBL/GenBank/DDBJ databases">
        <title>Genome public.</title>
        <authorList>
            <person name="Liu C."/>
            <person name="Sun Q."/>
        </authorList>
    </citation>
    <scope>NUCLEOTIDE SEQUENCE</scope>
    <source>
        <strain evidence="15">NSJ-63</strain>
    </source>
</reference>
<keyword evidence="11" id="KW-0739">Sodium transport</keyword>
<dbReference type="AlphaFoldDB" id="A0A926DJG4"/>
<evidence type="ECO:0000256" key="8">
    <source>
        <dbReference type="ARBA" id="ARBA00023053"/>
    </source>
</evidence>
<keyword evidence="4" id="KW-1003">Cell membrane</keyword>
<evidence type="ECO:0000256" key="1">
    <source>
        <dbReference type="ARBA" id="ARBA00004651"/>
    </source>
</evidence>
<evidence type="ECO:0000256" key="3">
    <source>
        <dbReference type="ARBA" id="ARBA00022448"/>
    </source>
</evidence>
<dbReference type="InterPro" id="IPR001734">
    <property type="entry name" value="Na/solute_symporter"/>
</dbReference>
<evidence type="ECO:0000256" key="14">
    <source>
        <dbReference type="SAM" id="Phobius"/>
    </source>
</evidence>
<comment type="similarity">
    <text evidence="2 13">Belongs to the sodium:solute symporter (SSF) (TC 2.A.21) family.</text>
</comment>
<feature type="transmembrane region" description="Helical" evidence="14">
    <location>
        <begin position="153"/>
        <end position="175"/>
    </location>
</feature>
<dbReference type="Gene3D" id="1.20.1730.10">
    <property type="entry name" value="Sodium/glucose cotransporter"/>
    <property type="match status" value="1"/>
</dbReference>
<evidence type="ECO:0000256" key="13">
    <source>
        <dbReference type="RuleBase" id="RU362091"/>
    </source>
</evidence>
<dbReference type="GO" id="GO:0005886">
    <property type="term" value="C:plasma membrane"/>
    <property type="evidence" value="ECO:0007669"/>
    <property type="project" value="UniProtKB-SubCell"/>
</dbReference>
<evidence type="ECO:0000256" key="9">
    <source>
        <dbReference type="ARBA" id="ARBA00023065"/>
    </source>
</evidence>
<dbReference type="PANTHER" id="PTHR48086:SF3">
    <property type="entry name" value="SODIUM_PROLINE SYMPORTER"/>
    <property type="match status" value="1"/>
</dbReference>
<evidence type="ECO:0000313" key="15">
    <source>
        <dbReference type="EMBL" id="MBC8539173.1"/>
    </source>
</evidence>
<dbReference type="RefSeq" id="WP_249280781.1">
    <property type="nucleotide sequence ID" value="NZ_JACRSS010000005.1"/>
</dbReference>
<organism evidence="15 16">
    <name type="scientific">Guopingia tenuis</name>
    <dbReference type="NCBI Taxonomy" id="2763656"/>
    <lineage>
        <taxon>Bacteria</taxon>
        <taxon>Bacillati</taxon>
        <taxon>Bacillota</taxon>
        <taxon>Clostridia</taxon>
        <taxon>Christensenellales</taxon>
        <taxon>Christensenellaceae</taxon>
        <taxon>Guopingia</taxon>
    </lineage>
</organism>
<dbReference type="PROSITE" id="PS50283">
    <property type="entry name" value="NA_SOLUT_SYMP_3"/>
    <property type="match status" value="1"/>
</dbReference>
<evidence type="ECO:0000256" key="5">
    <source>
        <dbReference type="ARBA" id="ARBA00022692"/>
    </source>
</evidence>
<evidence type="ECO:0000256" key="11">
    <source>
        <dbReference type="ARBA" id="ARBA00023201"/>
    </source>
</evidence>
<feature type="transmembrane region" description="Helical" evidence="14">
    <location>
        <begin position="37"/>
        <end position="61"/>
    </location>
</feature>
<keyword evidence="6" id="KW-0769">Symport</keyword>
<comment type="subcellular location">
    <subcellularLocation>
        <location evidence="1">Cell membrane</location>
        <topology evidence="1">Multi-pass membrane protein</topology>
    </subcellularLocation>
</comment>
<dbReference type="Pfam" id="PF00474">
    <property type="entry name" value="SSF"/>
    <property type="match status" value="1"/>
</dbReference>
<comment type="caution">
    <text evidence="15">The sequence shown here is derived from an EMBL/GenBank/DDBJ whole genome shotgun (WGS) entry which is preliminary data.</text>
</comment>
<dbReference type="Proteomes" id="UP000617951">
    <property type="component" value="Unassembled WGS sequence"/>
</dbReference>
<keyword evidence="8" id="KW-0915">Sodium</keyword>
<feature type="transmembrane region" description="Helical" evidence="14">
    <location>
        <begin position="182"/>
        <end position="202"/>
    </location>
</feature>
<evidence type="ECO:0000256" key="4">
    <source>
        <dbReference type="ARBA" id="ARBA00022475"/>
    </source>
</evidence>
<protein>
    <submittedName>
        <fullName evidence="15">Sodium/solute symporter</fullName>
    </submittedName>
</protein>
<evidence type="ECO:0000256" key="2">
    <source>
        <dbReference type="ARBA" id="ARBA00006434"/>
    </source>
</evidence>
<keyword evidence="7 14" id="KW-1133">Transmembrane helix</keyword>
<dbReference type="EMBL" id="JACRSS010000005">
    <property type="protein sequence ID" value="MBC8539173.1"/>
    <property type="molecule type" value="Genomic_DNA"/>
</dbReference>
<keyword evidence="10 14" id="KW-0472">Membrane</keyword>
<keyword evidence="9" id="KW-0406">Ion transport</keyword>
<keyword evidence="5 14" id="KW-0812">Transmembrane</keyword>
<dbReference type="PANTHER" id="PTHR48086">
    <property type="entry name" value="SODIUM/PROLINE SYMPORTER-RELATED"/>
    <property type="match status" value="1"/>
</dbReference>
<name>A0A926DJG4_9FIRM</name>
<proteinExistence type="inferred from homology"/>
<feature type="transmembrane region" description="Helical" evidence="14">
    <location>
        <begin position="455"/>
        <end position="474"/>
    </location>
</feature>
<evidence type="ECO:0000313" key="16">
    <source>
        <dbReference type="Proteomes" id="UP000617951"/>
    </source>
</evidence>
<evidence type="ECO:0000256" key="6">
    <source>
        <dbReference type="ARBA" id="ARBA00022847"/>
    </source>
</evidence>
<evidence type="ECO:0000256" key="7">
    <source>
        <dbReference type="ARBA" id="ARBA00022989"/>
    </source>
</evidence>
<evidence type="ECO:0000256" key="10">
    <source>
        <dbReference type="ARBA" id="ARBA00023136"/>
    </source>
</evidence>
<feature type="transmembrane region" description="Helical" evidence="14">
    <location>
        <begin position="121"/>
        <end position="141"/>
    </location>
</feature>
<dbReference type="NCBIfam" id="TIGR00813">
    <property type="entry name" value="sss"/>
    <property type="match status" value="1"/>
</dbReference>
<dbReference type="InterPro" id="IPR050277">
    <property type="entry name" value="Sodium:Solute_Symporter"/>
</dbReference>
<feature type="transmembrane region" description="Helical" evidence="14">
    <location>
        <begin position="6"/>
        <end position="25"/>
    </location>
</feature>
<sequence>MQFVIIGIYIAIMIGVAVFSAKKATTLNDFYLGGRSIGGWMTAFSYGTTYFSAVMFVGYAGRLGYQFGLSVIWIGIGNAILGSYVAWKLLAKPTHDMTRRLDVSTMPAFFEKRFLSKNMKIFAAAVIFIFLVPYCASVYQGLSYIFESVFRVPYEYCMIGMAALTLLYLLVGGYIASTLSDFIQAIIMIVGVVLMIGFILAAPEVGGIMGGLEKIGRIDASKATLFGDSTRAVSLIASVITTSIGTWGLPQMLHKFYAIRDEKAIRRGTVISTLFALVIAGGTYFIGIFGTLFSGGQVPIDAATGAANADLIMPTMIHAALPEALLGVIVVLVLAASMSTLSSLVLVSSSTISMDLVKGVIKKDMSSKKTLLLMRVMCAVFVLVSLVIALDKNNAILTLMSFSWGAISGSFLAPFLLGVRWKKITRAGAWAGMLCGLGTTVILALAWGLDTSKSTIIASISMAVSMLATVFVSLGTKKFSKEHVEEVFGE</sequence>
<keyword evidence="16" id="KW-1185">Reference proteome</keyword>
<feature type="transmembrane region" description="Helical" evidence="14">
    <location>
        <begin position="232"/>
        <end position="249"/>
    </location>
</feature>
<evidence type="ECO:0000256" key="12">
    <source>
        <dbReference type="ARBA" id="ARBA00033708"/>
    </source>
</evidence>
<feature type="transmembrane region" description="Helical" evidence="14">
    <location>
        <begin position="270"/>
        <end position="293"/>
    </location>
</feature>